<reference evidence="3" key="1">
    <citation type="submission" date="2018-07" db="EMBL/GenBank/DDBJ databases">
        <authorList>
            <consortium name="PulseNet: The National Subtyping Network for Foodborne Disease Surveillance"/>
            <person name="Tarr C.L."/>
            <person name="Trees E."/>
            <person name="Katz L.S."/>
            <person name="Carleton-Romer H.A."/>
            <person name="Stroika S."/>
            <person name="Kucerova Z."/>
            <person name="Roache K.F."/>
            <person name="Sabol A.L."/>
            <person name="Besser J."/>
            <person name="Gerner-Smidt P."/>
        </authorList>
    </citation>
    <scope>NUCLEOTIDE SEQUENCE</scope>
    <source>
        <strain evidence="3">2015K-0757</strain>
    </source>
</reference>
<evidence type="ECO:0000259" key="2">
    <source>
        <dbReference type="Pfam" id="PF02517"/>
    </source>
</evidence>
<keyword evidence="3" id="KW-0645">Protease</keyword>
<protein>
    <submittedName>
        <fullName evidence="3">CPBP family intramembrane metalloprotease</fullName>
    </submittedName>
</protein>
<dbReference type="GO" id="GO:0008237">
    <property type="term" value="F:metallopeptidase activity"/>
    <property type="evidence" value="ECO:0007669"/>
    <property type="project" value="UniProtKB-KW"/>
</dbReference>
<feature type="domain" description="CAAX prenyl protease 2/Lysostaphin resistance protein A-like" evidence="2">
    <location>
        <begin position="123"/>
        <end position="215"/>
    </location>
</feature>
<dbReference type="EMBL" id="AAGMUQ010000035">
    <property type="protein sequence ID" value="EBP8539863.1"/>
    <property type="molecule type" value="Genomic_DNA"/>
</dbReference>
<comment type="caution">
    <text evidence="3">The sequence shown here is derived from an EMBL/GenBank/DDBJ whole genome shotgun (WGS) entry which is preliminary data.</text>
</comment>
<feature type="transmembrane region" description="Helical" evidence="1">
    <location>
        <begin position="80"/>
        <end position="101"/>
    </location>
</feature>
<organism evidence="3">
    <name type="scientific">Salmonella enterica</name>
    <name type="common">Salmonella choleraesuis</name>
    <dbReference type="NCBI Taxonomy" id="28901"/>
    <lineage>
        <taxon>Bacteria</taxon>
        <taxon>Pseudomonadati</taxon>
        <taxon>Pseudomonadota</taxon>
        <taxon>Gammaproteobacteria</taxon>
        <taxon>Enterobacterales</taxon>
        <taxon>Enterobacteriaceae</taxon>
        <taxon>Salmonella</taxon>
    </lineage>
</organism>
<keyword evidence="3" id="KW-0378">Hydrolase</keyword>
<keyword evidence="1" id="KW-0472">Membrane</keyword>
<keyword evidence="1" id="KW-1133">Transmembrane helix</keyword>
<feature type="transmembrane region" description="Helical" evidence="1">
    <location>
        <begin position="43"/>
        <end position="68"/>
    </location>
</feature>
<evidence type="ECO:0000313" key="3">
    <source>
        <dbReference type="EMBL" id="EBP8539863.1"/>
    </source>
</evidence>
<dbReference type="AlphaFoldDB" id="A0A5U4CZY1"/>
<proteinExistence type="predicted"/>
<keyword evidence="1" id="KW-0812">Transmembrane</keyword>
<feature type="transmembrane region" description="Helical" evidence="1">
    <location>
        <begin position="206"/>
        <end position="227"/>
    </location>
</feature>
<dbReference type="GO" id="GO:0006508">
    <property type="term" value="P:proteolysis"/>
    <property type="evidence" value="ECO:0007669"/>
    <property type="project" value="UniProtKB-KW"/>
</dbReference>
<name>A0A5U4CZY1_SALER</name>
<accession>A0A5U4CZY1</accession>
<gene>
    <name evidence="3" type="ORF">AMM99_25395</name>
</gene>
<dbReference type="GO" id="GO:0080120">
    <property type="term" value="P:CAAX-box protein maturation"/>
    <property type="evidence" value="ECO:0007669"/>
    <property type="project" value="UniProtKB-ARBA"/>
</dbReference>
<keyword evidence="3" id="KW-0482">Metalloprotease</keyword>
<sequence length="231" mass="26536">MDTIKYSSDYIRQNKSVTGCFAMFMLFFGITFTPLFFKSSGELWARGFMVPILITLEFLLIVPLYYFFFRSREGLGTGTFRLKTFLALFLVILLIQYLFPYLSGVSKTENWSVSQMALENYVFWLNAVLIILAVPVYEEIVFRGCLFNVFLFWFRNNVYGAAVAVALLFSAVHLQYTDIRSFIMLFLVSLTLTVARVKSRGLLMPIALHILMNTVVTGTQYAALVFFTHHG</sequence>
<dbReference type="PANTHER" id="PTHR43592">
    <property type="entry name" value="CAAX AMINO TERMINAL PROTEASE"/>
    <property type="match status" value="1"/>
</dbReference>
<dbReference type="Pfam" id="PF02517">
    <property type="entry name" value="Rce1-like"/>
    <property type="match status" value="1"/>
</dbReference>
<evidence type="ECO:0000256" key="1">
    <source>
        <dbReference type="SAM" id="Phobius"/>
    </source>
</evidence>
<dbReference type="GO" id="GO:0004175">
    <property type="term" value="F:endopeptidase activity"/>
    <property type="evidence" value="ECO:0007669"/>
    <property type="project" value="UniProtKB-ARBA"/>
</dbReference>
<dbReference type="InterPro" id="IPR003675">
    <property type="entry name" value="Rce1/LyrA-like_dom"/>
</dbReference>
<feature type="transmembrane region" description="Helical" evidence="1">
    <location>
        <begin position="121"/>
        <end position="137"/>
    </location>
</feature>
<feature type="transmembrane region" description="Helical" evidence="1">
    <location>
        <begin position="182"/>
        <end position="199"/>
    </location>
</feature>
<feature type="transmembrane region" description="Helical" evidence="1">
    <location>
        <begin position="158"/>
        <end position="176"/>
    </location>
</feature>
<feature type="transmembrane region" description="Helical" evidence="1">
    <location>
        <begin position="20"/>
        <end position="37"/>
    </location>
</feature>
<dbReference type="PANTHER" id="PTHR43592:SF15">
    <property type="entry name" value="CAAX AMINO TERMINAL PROTEASE FAMILY PROTEIN"/>
    <property type="match status" value="1"/>
</dbReference>